<protein>
    <submittedName>
        <fullName evidence="2">GNAT family N-acetyltransferase</fullName>
        <ecNumber evidence="2">2.3.-.-</ecNumber>
    </submittedName>
</protein>
<dbReference type="SUPFAM" id="SSF55729">
    <property type="entry name" value="Acyl-CoA N-acyltransferases (Nat)"/>
    <property type="match status" value="1"/>
</dbReference>
<evidence type="ECO:0000313" key="2">
    <source>
        <dbReference type="EMBL" id="MFB0841032.1"/>
    </source>
</evidence>
<comment type="caution">
    <text evidence="2">The sequence shown here is derived from an EMBL/GenBank/DDBJ whole genome shotgun (WGS) entry which is preliminary data.</text>
</comment>
<gene>
    <name evidence="2" type="ORF">ACEU3E_02520</name>
</gene>
<dbReference type="PANTHER" id="PTHR43792">
    <property type="entry name" value="GNAT FAMILY, PUTATIVE (AFU_ORTHOLOGUE AFUA_3G00765)-RELATED-RELATED"/>
    <property type="match status" value="1"/>
</dbReference>
<keyword evidence="2" id="KW-0808">Transferase</keyword>
<dbReference type="InterPro" id="IPR000182">
    <property type="entry name" value="GNAT_dom"/>
</dbReference>
<dbReference type="RefSeq" id="WP_373948394.1">
    <property type="nucleotide sequence ID" value="NZ_JBHDLN010000001.1"/>
</dbReference>
<evidence type="ECO:0000259" key="1">
    <source>
        <dbReference type="PROSITE" id="PS51186"/>
    </source>
</evidence>
<proteinExistence type="predicted"/>
<dbReference type="EMBL" id="JBHDLN010000001">
    <property type="protein sequence ID" value="MFB0841032.1"/>
    <property type="molecule type" value="Genomic_DNA"/>
</dbReference>
<dbReference type="PROSITE" id="PS51186">
    <property type="entry name" value="GNAT"/>
    <property type="match status" value="1"/>
</dbReference>
<organism evidence="2 3">
    <name type="scientific">Paenibacillus oleatilyticus</name>
    <dbReference type="NCBI Taxonomy" id="2594886"/>
    <lineage>
        <taxon>Bacteria</taxon>
        <taxon>Bacillati</taxon>
        <taxon>Bacillota</taxon>
        <taxon>Bacilli</taxon>
        <taxon>Bacillales</taxon>
        <taxon>Paenibacillaceae</taxon>
        <taxon>Paenibacillus</taxon>
    </lineage>
</organism>
<dbReference type="Pfam" id="PF13302">
    <property type="entry name" value="Acetyltransf_3"/>
    <property type="match status" value="1"/>
</dbReference>
<sequence>MLMLTMTTERLLIREYKESDFDELKALLSDPETMRFWPQPFDDDQVHSWLERCIRNYRDLGYGRWAVFLKANRKFVGDCGFLRYKIMDRFENDLGYIIHHPYWYQGYGYEAAKACLEYGFGPLQFDSICANMAHDHLASQKVAEKLGMKREAQFTNPRNRNLLTYVYRIGRNEASGKEGN</sequence>
<dbReference type="EC" id="2.3.-.-" evidence="2"/>
<reference evidence="2 3" key="1">
    <citation type="submission" date="2024-09" db="EMBL/GenBank/DDBJ databases">
        <authorList>
            <person name="Makale K.P.P."/>
            <person name="Makhzoum A."/>
            <person name="Rantong G."/>
            <person name="Rahube T.O."/>
        </authorList>
    </citation>
    <scope>NUCLEOTIDE SEQUENCE [LARGE SCALE GENOMIC DNA]</scope>
    <source>
        <strain evidence="2 3">KM_D13</strain>
    </source>
</reference>
<keyword evidence="3" id="KW-1185">Reference proteome</keyword>
<feature type="domain" description="N-acetyltransferase" evidence="1">
    <location>
        <begin position="11"/>
        <end position="172"/>
    </location>
</feature>
<dbReference type="Gene3D" id="3.40.630.30">
    <property type="match status" value="1"/>
</dbReference>
<dbReference type="InterPro" id="IPR051531">
    <property type="entry name" value="N-acetyltransferase"/>
</dbReference>
<dbReference type="Proteomes" id="UP001575622">
    <property type="component" value="Unassembled WGS sequence"/>
</dbReference>
<dbReference type="InterPro" id="IPR016181">
    <property type="entry name" value="Acyl_CoA_acyltransferase"/>
</dbReference>
<dbReference type="GO" id="GO:0016746">
    <property type="term" value="F:acyltransferase activity"/>
    <property type="evidence" value="ECO:0007669"/>
    <property type="project" value="UniProtKB-KW"/>
</dbReference>
<evidence type="ECO:0000313" key="3">
    <source>
        <dbReference type="Proteomes" id="UP001575622"/>
    </source>
</evidence>
<dbReference type="PANTHER" id="PTHR43792:SF1">
    <property type="entry name" value="N-ACETYLTRANSFERASE DOMAIN-CONTAINING PROTEIN"/>
    <property type="match status" value="1"/>
</dbReference>
<keyword evidence="2" id="KW-0012">Acyltransferase</keyword>
<name>A0ABV4UV21_9BACL</name>
<accession>A0ABV4UV21</accession>